<dbReference type="Proteomes" id="UP000681722">
    <property type="component" value="Unassembled WGS sequence"/>
</dbReference>
<evidence type="ECO:0000313" key="3">
    <source>
        <dbReference type="EMBL" id="CAF1017090.1"/>
    </source>
</evidence>
<dbReference type="PANTHER" id="PTHR21113">
    <property type="entry name" value="AGAP001705-PA"/>
    <property type="match status" value="1"/>
</dbReference>
<dbReference type="Pfam" id="PF03067">
    <property type="entry name" value="LPMO_10"/>
    <property type="match status" value="1"/>
</dbReference>
<keyword evidence="7" id="KW-1185">Reference proteome</keyword>
<name>A0A814WXX9_9BILA</name>
<evidence type="ECO:0000313" key="4">
    <source>
        <dbReference type="EMBL" id="CAF1207630.1"/>
    </source>
</evidence>
<evidence type="ECO:0000313" key="6">
    <source>
        <dbReference type="EMBL" id="CAF3971751.1"/>
    </source>
</evidence>
<evidence type="ECO:0000259" key="2">
    <source>
        <dbReference type="Pfam" id="PF03067"/>
    </source>
</evidence>
<feature type="domain" description="Chitin-binding type-4" evidence="2">
    <location>
        <begin position="23"/>
        <end position="208"/>
    </location>
</feature>
<accession>A0A814WXX9</accession>
<sequence length="324" mass="36113">MFPVSSSLLIFICTYLFNIVHGHGRLEEPPARNAAWRYGFNIPANYDDVGLNCGGLGVQKSNDGKCGICGDSYSGTRYHETGGKYATGTIVRTYSSGSMIDIKVLLSANHKGYMEFRLCPSLNEYVEITQECLDQHVLEIEGYGKQFPVREGMDSIYLKVHLPSDVWCSHCVIQWRYHAGNNWGIDLESGKQCLGCGYQEEFYNCADITIVHNLFPWPFTSTISTVSATTQLPYDIITNPITATTITFPILFSTIPTTTVKTTTSLDVIIPFNPLELFTDSKEEAQIKCYATSEALKPLVGIEKWCKELCKVDCPPSLCVCIEI</sequence>
<evidence type="ECO:0000313" key="7">
    <source>
        <dbReference type="Proteomes" id="UP000663829"/>
    </source>
</evidence>
<feature type="signal peptide" evidence="1">
    <location>
        <begin position="1"/>
        <end position="22"/>
    </location>
</feature>
<evidence type="ECO:0000256" key="1">
    <source>
        <dbReference type="SAM" id="SignalP"/>
    </source>
</evidence>
<keyword evidence="1" id="KW-0732">Signal</keyword>
<reference evidence="4" key="1">
    <citation type="submission" date="2021-02" db="EMBL/GenBank/DDBJ databases">
        <authorList>
            <person name="Nowell W R."/>
        </authorList>
    </citation>
    <scope>NUCLEOTIDE SEQUENCE</scope>
</reference>
<dbReference type="EMBL" id="CAJOBA010006884">
    <property type="protein sequence ID" value="CAF3786121.1"/>
    <property type="molecule type" value="Genomic_DNA"/>
</dbReference>
<organism evidence="4 7">
    <name type="scientific">Didymodactylos carnosus</name>
    <dbReference type="NCBI Taxonomy" id="1234261"/>
    <lineage>
        <taxon>Eukaryota</taxon>
        <taxon>Metazoa</taxon>
        <taxon>Spiralia</taxon>
        <taxon>Gnathifera</taxon>
        <taxon>Rotifera</taxon>
        <taxon>Eurotatoria</taxon>
        <taxon>Bdelloidea</taxon>
        <taxon>Philodinida</taxon>
        <taxon>Philodinidae</taxon>
        <taxon>Didymodactylos</taxon>
    </lineage>
</organism>
<dbReference type="Proteomes" id="UP000677228">
    <property type="component" value="Unassembled WGS sequence"/>
</dbReference>
<evidence type="ECO:0000313" key="5">
    <source>
        <dbReference type="EMBL" id="CAF3786121.1"/>
    </source>
</evidence>
<dbReference type="EMBL" id="CAJOBC010008820">
    <property type="protein sequence ID" value="CAF3971751.1"/>
    <property type="molecule type" value="Genomic_DNA"/>
</dbReference>
<dbReference type="InterPro" id="IPR004302">
    <property type="entry name" value="Cellulose/chitin-bd_N"/>
</dbReference>
<dbReference type="Proteomes" id="UP000663829">
    <property type="component" value="Unassembled WGS sequence"/>
</dbReference>
<gene>
    <name evidence="4" type="ORF">GPM918_LOCUS24044</name>
    <name evidence="3" type="ORF">OVA965_LOCUS15337</name>
    <name evidence="6" type="ORF">SRO942_LOCUS24040</name>
    <name evidence="5" type="ORF">TMI583_LOCUS15341</name>
</gene>
<dbReference type="Proteomes" id="UP000682733">
    <property type="component" value="Unassembled WGS sequence"/>
</dbReference>
<comment type="caution">
    <text evidence="4">The sequence shown here is derived from an EMBL/GenBank/DDBJ whole genome shotgun (WGS) entry which is preliminary data.</text>
</comment>
<feature type="chain" id="PRO_5035604379" description="Chitin-binding type-4 domain-containing protein" evidence="1">
    <location>
        <begin position="23"/>
        <end position="324"/>
    </location>
</feature>
<dbReference type="AlphaFoldDB" id="A0A814WXX9"/>
<dbReference type="PANTHER" id="PTHR21113:SF4">
    <property type="entry name" value="CHITIN-BINDING TYPE-4 DOMAIN-CONTAINING PROTEIN"/>
    <property type="match status" value="1"/>
</dbReference>
<dbReference type="EMBL" id="CAJNOQ010008821">
    <property type="protein sequence ID" value="CAF1207630.1"/>
    <property type="molecule type" value="Genomic_DNA"/>
</dbReference>
<protein>
    <recommendedName>
        <fullName evidence="2">Chitin-binding type-4 domain-containing protein</fullName>
    </recommendedName>
</protein>
<dbReference type="EMBL" id="CAJNOK010006876">
    <property type="protein sequence ID" value="CAF1017090.1"/>
    <property type="molecule type" value="Genomic_DNA"/>
</dbReference>
<dbReference type="OrthoDB" id="64893at2759"/>
<proteinExistence type="predicted"/>